<organism evidence="2 3">
    <name type="scientific">Pseudoalteromonas luteoviolacea H33</name>
    <dbReference type="NCBI Taxonomy" id="1365251"/>
    <lineage>
        <taxon>Bacteria</taxon>
        <taxon>Pseudomonadati</taxon>
        <taxon>Pseudomonadota</taxon>
        <taxon>Gammaproteobacteria</taxon>
        <taxon>Alteromonadales</taxon>
        <taxon>Pseudoalteromonadaceae</taxon>
        <taxon>Pseudoalteromonas</taxon>
    </lineage>
</organism>
<dbReference type="OrthoDB" id="5329963at2"/>
<accession>A0A167C395</accession>
<gene>
    <name evidence="2" type="ORF">N476_23695</name>
</gene>
<proteinExistence type="predicted"/>
<name>A0A167C395_9GAMM</name>
<dbReference type="SUPFAM" id="SSF53335">
    <property type="entry name" value="S-adenosyl-L-methionine-dependent methyltransferases"/>
    <property type="match status" value="1"/>
</dbReference>
<dbReference type="InterPro" id="IPR029063">
    <property type="entry name" value="SAM-dependent_MTases_sf"/>
</dbReference>
<dbReference type="Pfam" id="PF05050">
    <property type="entry name" value="Methyltransf_21"/>
    <property type="match status" value="1"/>
</dbReference>
<dbReference type="Proteomes" id="UP000076503">
    <property type="component" value="Unassembled WGS sequence"/>
</dbReference>
<dbReference type="AlphaFoldDB" id="A0A167C395"/>
<dbReference type="PATRIC" id="fig|1365251.3.peg.4211"/>
<evidence type="ECO:0000259" key="1">
    <source>
        <dbReference type="Pfam" id="PF05050"/>
    </source>
</evidence>
<comment type="caution">
    <text evidence="2">The sequence shown here is derived from an EMBL/GenBank/DDBJ whole genome shotgun (WGS) entry which is preliminary data.</text>
</comment>
<dbReference type="RefSeq" id="WP_063363432.1">
    <property type="nucleotide sequence ID" value="NZ_AUXZ01000104.1"/>
</dbReference>
<reference evidence="2 3" key="1">
    <citation type="submission" date="2013-07" db="EMBL/GenBank/DDBJ databases">
        <title>Comparative Genomic and Metabolomic Analysis of Twelve Strains of Pseudoalteromonas luteoviolacea.</title>
        <authorList>
            <person name="Vynne N.G."/>
            <person name="Mansson M."/>
            <person name="Gram L."/>
        </authorList>
    </citation>
    <scope>NUCLEOTIDE SEQUENCE [LARGE SCALE GENOMIC DNA]</scope>
    <source>
        <strain evidence="2 3">H33</strain>
    </source>
</reference>
<dbReference type="EMBL" id="AUXZ01000104">
    <property type="protein sequence ID" value="KZN47186.1"/>
    <property type="molecule type" value="Genomic_DNA"/>
</dbReference>
<dbReference type="NCBIfam" id="TIGR01444">
    <property type="entry name" value="fkbM_fam"/>
    <property type="match status" value="1"/>
</dbReference>
<evidence type="ECO:0000313" key="2">
    <source>
        <dbReference type="EMBL" id="KZN47186.1"/>
    </source>
</evidence>
<dbReference type="InterPro" id="IPR006342">
    <property type="entry name" value="FkbM_mtfrase"/>
</dbReference>
<feature type="domain" description="Methyltransferase FkbM" evidence="1">
    <location>
        <begin position="210"/>
        <end position="341"/>
    </location>
</feature>
<evidence type="ECO:0000313" key="3">
    <source>
        <dbReference type="Proteomes" id="UP000076503"/>
    </source>
</evidence>
<protein>
    <recommendedName>
        <fullName evidence="1">Methyltransferase FkbM domain-containing protein</fullName>
    </recommendedName>
</protein>
<sequence length="386" mass="43340">MDNTSYLDKLIKVIEENSVEELREAQRNNHLDLNTLINQPITIVGAADEGIRLLTICDSLQASDVRIVDMNKEKVGTQVLNGKSIMPFCAENITERHIILATHRTYHVYIKCKELKAASVTTFMHLQALYPESFEPHFFHKDMLETMSNSVSALKQLRSSLADDISVGVLASCLDYRLHGDPTVMGNFIDWDLYLPTDIDLTPFAHSYVDCGSFDGDSVSIHLNRYKSAVKHVYAFEPDPNTFERLKVNMSAYQQVQCINKGVGDKVTKLNFSANNERASLFSESGELSIDTTSLDAELKNTTPSFIKMNIEAFEPQAIDGAQGIISKNTPLLAISAYHQPEHLYSLQFQIENIAPNKYDFYLRQHDGGLVETVLYAVPKVSQGHI</sequence>
<dbReference type="Gene3D" id="3.40.50.150">
    <property type="entry name" value="Vaccinia Virus protein VP39"/>
    <property type="match status" value="1"/>
</dbReference>